<name>A0A6C0LMU8_9ZZZZ</name>
<protein>
    <submittedName>
        <fullName evidence="1">Uncharacterized protein</fullName>
    </submittedName>
</protein>
<dbReference type="AlphaFoldDB" id="A0A6C0LMU8"/>
<sequence>MDIKKEVLKELSLGLEKEQYILEKFKNNKKLYINKPEVRMSNNETVYYEIAKEDTLQDEDLNNIIYYLLYTESDGSKLYFSKNESTPSKLFSTGFTYIQSQLLDAIYRKMEGGKRTAAPAYKLNGEKVHLLINKKKLHRSVYVKGNGKAKYCKINYEFVLLSKLKNKII</sequence>
<dbReference type="EMBL" id="MN740525">
    <property type="protein sequence ID" value="QHU31325.1"/>
    <property type="molecule type" value="Genomic_DNA"/>
</dbReference>
<accession>A0A6C0LMU8</accession>
<organism evidence="1">
    <name type="scientific">viral metagenome</name>
    <dbReference type="NCBI Taxonomy" id="1070528"/>
    <lineage>
        <taxon>unclassified sequences</taxon>
        <taxon>metagenomes</taxon>
        <taxon>organismal metagenomes</taxon>
    </lineage>
</organism>
<proteinExistence type="predicted"/>
<reference evidence="1" key="1">
    <citation type="journal article" date="2020" name="Nature">
        <title>Giant virus diversity and host interactions through global metagenomics.</title>
        <authorList>
            <person name="Schulz F."/>
            <person name="Roux S."/>
            <person name="Paez-Espino D."/>
            <person name="Jungbluth S."/>
            <person name="Walsh D.A."/>
            <person name="Denef V.J."/>
            <person name="McMahon K.D."/>
            <person name="Konstantinidis K.T."/>
            <person name="Eloe-Fadrosh E.A."/>
            <person name="Kyrpides N.C."/>
            <person name="Woyke T."/>
        </authorList>
    </citation>
    <scope>NUCLEOTIDE SEQUENCE</scope>
    <source>
        <strain evidence="1">GVMAG-M-3300027963-21</strain>
    </source>
</reference>
<evidence type="ECO:0000313" key="1">
    <source>
        <dbReference type="EMBL" id="QHU31325.1"/>
    </source>
</evidence>